<gene>
    <name evidence="1" type="ORF">MLD38_010711</name>
</gene>
<keyword evidence="2" id="KW-1185">Reference proteome</keyword>
<protein>
    <submittedName>
        <fullName evidence="1">Uncharacterized protein</fullName>
    </submittedName>
</protein>
<accession>A0ACB9R0S4</accession>
<reference evidence="2" key="1">
    <citation type="journal article" date="2023" name="Front. Plant Sci.">
        <title>Chromosomal-level genome assembly of Melastoma candidum provides insights into trichome evolution.</title>
        <authorList>
            <person name="Zhong Y."/>
            <person name="Wu W."/>
            <person name="Sun C."/>
            <person name="Zou P."/>
            <person name="Liu Y."/>
            <person name="Dai S."/>
            <person name="Zhou R."/>
        </authorList>
    </citation>
    <scope>NUCLEOTIDE SEQUENCE [LARGE SCALE GENOMIC DNA]</scope>
</reference>
<evidence type="ECO:0000313" key="1">
    <source>
        <dbReference type="EMBL" id="KAI4372489.1"/>
    </source>
</evidence>
<evidence type="ECO:0000313" key="2">
    <source>
        <dbReference type="Proteomes" id="UP001057402"/>
    </source>
</evidence>
<organism evidence="1 2">
    <name type="scientific">Melastoma candidum</name>
    <dbReference type="NCBI Taxonomy" id="119954"/>
    <lineage>
        <taxon>Eukaryota</taxon>
        <taxon>Viridiplantae</taxon>
        <taxon>Streptophyta</taxon>
        <taxon>Embryophyta</taxon>
        <taxon>Tracheophyta</taxon>
        <taxon>Spermatophyta</taxon>
        <taxon>Magnoliopsida</taxon>
        <taxon>eudicotyledons</taxon>
        <taxon>Gunneridae</taxon>
        <taxon>Pentapetalae</taxon>
        <taxon>rosids</taxon>
        <taxon>malvids</taxon>
        <taxon>Myrtales</taxon>
        <taxon>Melastomataceae</taxon>
        <taxon>Melastomatoideae</taxon>
        <taxon>Melastomateae</taxon>
        <taxon>Melastoma</taxon>
    </lineage>
</organism>
<proteinExistence type="predicted"/>
<dbReference type="Proteomes" id="UP001057402">
    <property type="component" value="Chromosome 4"/>
</dbReference>
<name>A0ACB9R0S4_9MYRT</name>
<sequence>MDSPYRILEIDLISANNLNDGSRFVKMDVYARVVLSSRDPKDGCQMFDTYVDRRNGDNPVWAPPSPMKFFIESSAVERICTLTLLFKLRAKCTHGDEDVGTVEIPLRELYDRAATDAGSSAPVPRPVKKPSGGPEGVLYFSYKFSEITGTRSGNMPPPPGITFPGGDPTAPPPPTGYGDPPQQQQLLEQQHPPPSRNWNHFRSGFVAGFLGGLIVWMLIGVLGSKANQYAGYDAAFAAGYKAGSANSGGFPFWHFLMISIPICVFVGRIYGFFQFF</sequence>
<dbReference type="EMBL" id="CM042883">
    <property type="protein sequence ID" value="KAI4372489.1"/>
    <property type="molecule type" value="Genomic_DNA"/>
</dbReference>
<comment type="caution">
    <text evidence="1">The sequence shown here is derived from an EMBL/GenBank/DDBJ whole genome shotgun (WGS) entry which is preliminary data.</text>
</comment>